<sequence length="179" mass="19615">MPLGPLLAMELLLGSDAVPDVHRSADFLQGLNAQKCSDQQRSLTNEAFSRMESDGPFSVWDVTPSVTWTPSVQVLRKLIIYHSIRSQAPSETRVLFQVELMHSPASASWRITHAMLHIARDQSTLHVWQAPAPSGEGVRLLLEGIADVSKLQNIPARIVLSGGEDGSEELAVLGNIMLR</sequence>
<accession>A0ABX9JW75</accession>
<evidence type="ECO:0000313" key="2">
    <source>
        <dbReference type="Proteomes" id="UP000256345"/>
    </source>
</evidence>
<dbReference type="EMBL" id="QUMU01000009">
    <property type="protein sequence ID" value="REG28113.1"/>
    <property type="molecule type" value="Genomic_DNA"/>
</dbReference>
<dbReference type="Proteomes" id="UP000256345">
    <property type="component" value="Unassembled WGS sequence"/>
</dbReference>
<keyword evidence="2" id="KW-1185">Reference proteome</keyword>
<reference evidence="1 2" key="1">
    <citation type="submission" date="2018-08" db="EMBL/GenBank/DDBJ databases">
        <title>Genomic Encyclopedia of Archaeal and Bacterial Type Strains, Phase II (KMG-II): from individual species to whole genera.</title>
        <authorList>
            <person name="Goeker M."/>
        </authorList>
    </citation>
    <scope>NUCLEOTIDE SEQUENCE [LARGE SCALE GENOMIC DNA]</scope>
    <source>
        <strain evidence="1 2">DSM 2261</strain>
    </source>
</reference>
<organism evidence="1 2">
    <name type="scientific">Archangium gephyra</name>
    <dbReference type="NCBI Taxonomy" id="48"/>
    <lineage>
        <taxon>Bacteria</taxon>
        <taxon>Pseudomonadati</taxon>
        <taxon>Myxococcota</taxon>
        <taxon>Myxococcia</taxon>
        <taxon>Myxococcales</taxon>
        <taxon>Cystobacterineae</taxon>
        <taxon>Archangiaceae</taxon>
        <taxon>Archangium</taxon>
    </lineage>
</organism>
<comment type="caution">
    <text evidence="1">The sequence shown here is derived from an EMBL/GenBank/DDBJ whole genome shotgun (WGS) entry which is preliminary data.</text>
</comment>
<gene>
    <name evidence="1" type="ORF">ATI61_109458</name>
</gene>
<proteinExistence type="predicted"/>
<protein>
    <submittedName>
        <fullName evidence="1">Uncharacterized protein</fullName>
    </submittedName>
</protein>
<evidence type="ECO:0000313" key="1">
    <source>
        <dbReference type="EMBL" id="REG28113.1"/>
    </source>
</evidence>
<name>A0ABX9JW75_9BACT</name>